<dbReference type="EMBL" id="BRXU01000028">
    <property type="protein sequence ID" value="GLC59620.1"/>
    <property type="molecule type" value="Genomic_DNA"/>
</dbReference>
<comment type="caution">
    <text evidence="3">The sequence shown here is derived from an EMBL/GenBank/DDBJ whole genome shotgun (WGS) entry which is preliminary data.</text>
</comment>
<dbReference type="OrthoDB" id="537060at2759"/>
<evidence type="ECO:0000313" key="4">
    <source>
        <dbReference type="Proteomes" id="UP001165080"/>
    </source>
</evidence>
<dbReference type="InterPro" id="IPR018247">
    <property type="entry name" value="EF_Hand_1_Ca_BS"/>
</dbReference>
<keyword evidence="1" id="KW-0472">Membrane</keyword>
<keyword evidence="1" id="KW-0812">Transmembrane</keyword>
<gene>
    <name evidence="3" type="primary">PLEST008326</name>
    <name evidence="3" type="ORF">PLESTB_001507000</name>
</gene>
<dbReference type="PROSITE" id="PS50222">
    <property type="entry name" value="EF_HAND_2"/>
    <property type="match status" value="1"/>
</dbReference>
<organism evidence="3 4">
    <name type="scientific">Pleodorina starrii</name>
    <dbReference type="NCBI Taxonomy" id="330485"/>
    <lineage>
        <taxon>Eukaryota</taxon>
        <taxon>Viridiplantae</taxon>
        <taxon>Chlorophyta</taxon>
        <taxon>core chlorophytes</taxon>
        <taxon>Chlorophyceae</taxon>
        <taxon>CS clade</taxon>
        <taxon>Chlamydomonadales</taxon>
        <taxon>Volvocaceae</taxon>
        <taxon>Pleodorina</taxon>
    </lineage>
</organism>
<feature type="transmembrane region" description="Helical" evidence="1">
    <location>
        <begin position="81"/>
        <end position="106"/>
    </location>
</feature>
<name>A0A9W6BXL2_9CHLO</name>
<keyword evidence="1" id="KW-1133">Transmembrane helix</keyword>
<reference evidence="3 4" key="1">
    <citation type="journal article" date="2023" name="Commun. Biol.">
        <title>Reorganization of the ancestral sex-determining regions during the evolution of trioecy in Pleodorina starrii.</title>
        <authorList>
            <person name="Takahashi K."/>
            <person name="Suzuki S."/>
            <person name="Kawai-Toyooka H."/>
            <person name="Yamamoto K."/>
            <person name="Hamaji T."/>
            <person name="Ootsuki R."/>
            <person name="Yamaguchi H."/>
            <person name="Kawachi M."/>
            <person name="Higashiyama T."/>
            <person name="Nozaki H."/>
        </authorList>
    </citation>
    <scope>NUCLEOTIDE SEQUENCE [LARGE SCALE GENOMIC DNA]</scope>
    <source>
        <strain evidence="3 4">NIES-4479</strain>
    </source>
</reference>
<feature type="domain" description="EF-hand" evidence="2">
    <location>
        <begin position="41"/>
        <end position="70"/>
    </location>
</feature>
<accession>A0A9W6BXL2</accession>
<sequence length="370" mass="39711">MSEDKCGCDPELRVDLAAYGDRVTPGRANQITLARVNTPTRNILKKFDNNGDGRIDANEIQTIVTTLVAEKFKSRAFKIGLIILAVFTAVLLGAMFGLTWAVVAALKDTQVQGSVLVTNDREQTPVQVANIDMTVVGGRLVTRDSSSVVMTSTLQTPGHITTKTSFEKLLSLQNLVFVTADNARYSLAILGIARIPSNSSTDGYIVRVQTASGTLTLENGIWSVSNLTGPLLEGFFTVQDRGRRLAEQQLYFYFICEDGECGDAIPCGLPGLEACPVSEAVPEPGSDDATGSQSTDVATGITSVSCSRWSPLVLSCANAYDLCYLIPPTTTREQLFWSQPGCTSPCASPWVLSPRGVCEGSSSPRKFCCL</sequence>
<dbReference type="GO" id="GO:0005509">
    <property type="term" value="F:calcium ion binding"/>
    <property type="evidence" value="ECO:0007669"/>
    <property type="project" value="InterPro"/>
</dbReference>
<keyword evidence="4" id="KW-1185">Reference proteome</keyword>
<evidence type="ECO:0000256" key="1">
    <source>
        <dbReference type="SAM" id="Phobius"/>
    </source>
</evidence>
<dbReference type="Proteomes" id="UP001165080">
    <property type="component" value="Unassembled WGS sequence"/>
</dbReference>
<dbReference type="AlphaFoldDB" id="A0A9W6BXL2"/>
<protein>
    <submittedName>
        <fullName evidence="3">Vitelline membrane outer layer protein 1</fullName>
    </submittedName>
</protein>
<proteinExistence type="predicted"/>
<evidence type="ECO:0000259" key="2">
    <source>
        <dbReference type="PROSITE" id="PS50222"/>
    </source>
</evidence>
<evidence type="ECO:0000313" key="3">
    <source>
        <dbReference type="EMBL" id="GLC59620.1"/>
    </source>
</evidence>
<dbReference type="InterPro" id="IPR002048">
    <property type="entry name" value="EF_hand_dom"/>
</dbReference>
<dbReference type="PROSITE" id="PS00018">
    <property type="entry name" value="EF_HAND_1"/>
    <property type="match status" value="1"/>
</dbReference>